<name>A0ACC2EAJ2_DIPCM</name>
<organism evidence="1 2">
    <name type="scientific">Diphasiastrum complanatum</name>
    <name type="common">Issler's clubmoss</name>
    <name type="synonym">Lycopodium complanatum</name>
    <dbReference type="NCBI Taxonomy" id="34168"/>
    <lineage>
        <taxon>Eukaryota</taxon>
        <taxon>Viridiplantae</taxon>
        <taxon>Streptophyta</taxon>
        <taxon>Embryophyta</taxon>
        <taxon>Tracheophyta</taxon>
        <taxon>Lycopodiopsida</taxon>
        <taxon>Lycopodiales</taxon>
        <taxon>Lycopodiaceae</taxon>
        <taxon>Lycopodioideae</taxon>
        <taxon>Diphasiastrum</taxon>
    </lineage>
</organism>
<protein>
    <submittedName>
        <fullName evidence="1">Uncharacterized protein</fullName>
    </submittedName>
</protein>
<evidence type="ECO:0000313" key="1">
    <source>
        <dbReference type="EMBL" id="KAJ7563520.1"/>
    </source>
</evidence>
<comment type="caution">
    <text evidence="1">The sequence shown here is derived from an EMBL/GenBank/DDBJ whole genome shotgun (WGS) entry which is preliminary data.</text>
</comment>
<proteinExistence type="predicted"/>
<dbReference type="Proteomes" id="UP001162992">
    <property type="component" value="Chromosome 3"/>
</dbReference>
<dbReference type="EMBL" id="CM055094">
    <property type="protein sequence ID" value="KAJ7563520.1"/>
    <property type="molecule type" value="Genomic_DNA"/>
</dbReference>
<keyword evidence="2" id="KW-1185">Reference proteome</keyword>
<evidence type="ECO:0000313" key="2">
    <source>
        <dbReference type="Proteomes" id="UP001162992"/>
    </source>
</evidence>
<sequence length="203" mass="23515">MACSCSSVPPQWRHLLSNALQANQHLKHSRYLQLATVRANGSPANRTIVFRGFVEGTDKLQFTTDSRSQKIHEIKFCPKGEICYYFTDTWEQFRIHGLLEIIGKSETDMNKKLIREKAWFSSSSKSRMQFAGPHPGLPVVASQDDHEPELDSEQGPVDCFCVVTLEPEEVDYVHLKDNKRWVYTRSKKENEEAYFWFEIELTP</sequence>
<gene>
    <name evidence="1" type="ORF">O6H91_03G113700</name>
</gene>
<reference evidence="2" key="1">
    <citation type="journal article" date="2024" name="Proc. Natl. Acad. Sci. U.S.A.">
        <title>Extraordinary preservation of gene collinearity over three hundred million years revealed in homosporous lycophytes.</title>
        <authorList>
            <person name="Li C."/>
            <person name="Wickell D."/>
            <person name="Kuo L.Y."/>
            <person name="Chen X."/>
            <person name="Nie B."/>
            <person name="Liao X."/>
            <person name="Peng D."/>
            <person name="Ji J."/>
            <person name="Jenkins J."/>
            <person name="Williams M."/>
            <person name="Shu S."/>
            <person name="Plott C."/>
            <person name="Barry K."/>
            <person name="Rajasekar S."/>
            <person name="Grimwood J."/>
            <person name="Han X."/>
            <person name="Sun S."/>
            <person name="Hou Z."/>
            <person name="He W."/>
            <person name="Dai G."/>
            <person name="Sun C."/>
            <person name="Schmutz J."/>
            <person name="Leebens-Mack J.H."/>
            <person name="Li F.W."/>
            <person name="Wang L."/>
        </authorList>
    </citation>
    <scope>NUCLEOTIDE SEQUENCE [LARGE SCALE GENOMIC DNA]</scope>
    <source>
        <strain evidence="2">cv. PW_Plant_1</strain>
    </source>
</reference>
<accession>A0ACC2EAJ2</accession>